<reference evidence="3 4" key="1">
    <citation type="submission" date="2018-01" db="EMBL/GenBank/DDBJ databases">
        <title>Glutamicibacter soli strain NHPC-3 Whole genome sequence and assembly.</title>
        <authorList>
            <person name="Choudhury P."/>
            <person name="Gupta D."/>
            <person name="Sengupta K."/>
            <person name="Jawed A."/>
            <person name="Sultana N."/>
            <person name="Saha P."/>
        </authorList>
    </citation>
    <scope>NUCLEOTIDE SEQUENCE [LARGE SCALE GENOMIC DNA]</scope>
    <source>
        <strain evidence="3 4">NHPC-3</strain>
    </source>
</reference>
<dbReference type="Gene3D" id="3.30.2010.20">
    <property type="match status" value="1"/>
</dbReference>
<dbReference type="InterPro" id="IPR010428">
    <property type="entry name" value="Zincin_1"/>
</dbReference>
<dbReference type="RefSeq" id="WP_047118458.1">
    <property type="nucleotide sequence ID" value="NZ_CM125969.1"/>
</dbReference>
<reference evidence="2 5" key="2">
    <citation type="submission" date="2020-01" db="EMBL/GenBank/DDBJ databases">
        <title>Glutamicibacter soli M275.</title>
        <authorList>
            <person name="Meng X."/>
        </authorList>
    </citation>
    <scope>NUCLEOTIDE SEQUENCE [LARGE SCALE GENOMIC DNA]</scope>
    <source>
        <strain evidence="2 5">M275</strain>
    </source>
</reference>
<organism evidence="3 4">
    <name type="scientific">Glutamicibacter soli</name>
    <dbReference type="NCBI Taxonomy" id="453836"/>
    <lineage>
        <taxon>Bacteria</taxon>
        <taxon>Bacillati</taxon>
        <taxon>Actinomycetota</taxon>
        <taxon>Actinomycetes</taxon>
        <taxon>Micrococcales</taxon>
        <taxon>Micrococcaceae</taxon>
        <taxon>Glutamicibacter</taxon>
    </lineage>
</organism>
<accession>A0A365YJJ1</accession>
<dbReference type="InterPro" id="IPR038555">
    <property type="entry name" value="Zincin_1_sf"/>
</dbReference>
<evidence type="ECO:0000256" key="1">
    <source>
        <dbReference type="SAM" id="MobiDB-lite"/>
    </source>
</evidence>
<gene>
    <name evidence="3" type="ORF">C1H84_05465</name>
    <name evidence="2" type="ORF">GT020_05075</name>
</gene>
<sequence length="152" mass="17232">MNAKLPDEPSGPRRNRHGRGRRGPLVPMHLPAYRNRPERFDDAVMASAQRLAERWESRMLKIDFLIEPVPSDTLLSQAEGAGERVPLSCSRTATAHDRAQITIFRLPLEQLAASPVELVDLVHQCVVHEVSELWMIPVSEVDPDYFPEDPDF</sequence>
<name>A0A365YJJ1_9MICC</name>
<evidence type="ECO:0000313" key="4">
    <source>
        <dbReference type="Proteomes" id="UP000252167"/>
    </source>
</evidence>
<feature type="compositionally biased region" description="Basic residues" evidence="1">
    <location>
        <begin position="13"/>
        <end position="22"/>
    </location>
</feature>
<proteinExistence type="predicted"/>
<dbReference type="SUPFAM" id="SSF55486">
    <property type="entry name" value="Metalloproteases ('zincins'), catalytic domain"/>
    <property type="match status" value="1"/>
</dbReference>
<dbReference type="Proteomes" id="UP000252167">
    <property type="component" value="Unassembled WGS sequence"/>
</dbReference>
<comment type="caution">
    <text evidence="3">The sequence shown here is derived from an EMBL/GenBank/DDBJ whole genome shotgun (WGS) entry which is preliminary data.</text>
</comment>
<dbReference type="AlphaFoldDB" id="A0A365YJJ1"/>
<dbReference type="EMBL" id="POAF01000002">
    <property type="protein sequence ID" value="RBM02875.1"/>
    <property type="molecule type" value="Genomic_DNA"/>
</dbReference>
<evidence type="ECO:0000313" key="2">
    <source>
        <dbReference type="EMBL" id="NAZ15442.1"/>
    </source>
</evidence>
<evidence type="ECO:0000313" key="5">
    <source>
        <dbReference type="Proteomes" id="UP000477543"/>
    </source>
</evidence>
<dbReference type="Proteomes" id="UP000477543">
    <property type="component" value="Unassembled WGS sequence"/>
</dbReference>
<feature type="region of interest" description="Disordered" evidence="1">
    <location>
        <begin position="1"/>
        <end position="27"/>
    </location>
</feature>
<evidence type="ECO:0000313" key="3">
    <source>
        <dbReference type="EMBL" id="RBM02875.1"/>
    </source>
</evidence>
<dbReference type="Pfam" id="PF06262">
    <property type="entry name" value="Zincin_1"/>
    <property type="match status" value="1"/>
</dbReference>
<keyword evidence="4" id="KW-1185">Reference proteome</keyword>
<protein>
    <submittedName>
        <fullName evidence="3">Peptidase</fullName>
    </submittedName>
</protein>
<feature type="compositionally biased region" description="Basic and acidic residues" evidence="1">
    <location>
        <begin position="1"/>
        <end position="11"/>
    </location>
</feature>
<dbReference type="EMBL" id="WYDN01000003">
    <property type="protein sequence ID" value="NAZ15442.1"/>
    <property type="molecule type" value="Genomic_DNA"/>
</dbReference>
<dbReference type="CDD" id="cd12954">
    <property type="entry name" value="MMP_TTHA0227_like_1"/>
    <property type="match status" value="1"/>
</dbReference>